<evidence type="ECO:0000256" key="1">
    <source>
        <dbReference type="ARBA" id="ARBA00004429"/>
    </source>
</evidence>
<dbReference type="PANTHER" id="PTHR11795">
    <property type="entry name" value="BRANCHED-CHAIN AMINO ACID TRANSPORT SYSTEM PERMEASE PROTEIN LIVH"/>
    <property type="match status" value="1"/>
</dbReference>
<feature type="transmembrane region" description="Helical" evidence="9">
    <location>
        <begin position="203"/>
        <end position="224"/>
    </location>
</feature>
<protein>
    <submittedName>
        <fullName evidence="10">Branched-chain amino acid ABC transporter permease</fullName>
    </submittedName>
</protein>
<dbReference type="CDD" id="cd06582">
    <property type="entry name" value="TM_PBP1_LivH_like"/>
    <property type="match status" value="1"/>
</dbReference>
<evidence type="ECO:0000256" key="9">
    <source>
        <dbReference type="SAM" id="Phobius"/>
    </source>
</evidence>
<feature type="transmembrane region" description="Helical" evidence="9">
    <location>
        <begin position="272"/>
        <end position="291"/>
    </location>
</feature>
<comment type="similarity">
    <text evidence="8">Belongs to the binding-protein-dependent transport system permease family. LivHM subfamily.</text>
</comment>
<keyword evidence="2" id="KW-0813">Transport</keyword>
<keyword evidence="3" id="KW-1003">Cell membrane</keyword>
<evidence type="ECO:0000256" key="4">
    <source>
        <dbReference type="ARBA" id="ARBA00022692"/>
    </source>
</evidence>
<evidence type="ECO:0000256" key="2">
    <source>
        <dbReference type="ARBA" id="ARBA00022448"/>
    </source>
</evidence>
<dbReference type="PANTHER" id="PTHR11795:SF445">
    <property type="entry name" value="AMINO ACID ABC TRANSPORTER PERMEASE PROTEIN"/>
    <property type="match status" value="1"/>
</dbReference>
<sequence length="300" mass="32552">MDNLLLLFQAPTILVQLVVDGLLVGAIFALAAYGMALVWGVMNIINISQGEYVILGGYISYFLYRQFGLHPLLSLPIAGLVLFLLGVLLYRLVIHRIVGRDMFISLLATFGISILLQQLMNELFGPDVVSVAVDMPTWYFLDNTVTVPTAKLLAFGVVLAIAALLVVGLRYSRLGQAIRATAQNARAARVLGVNTDRVYAATYGLNAALCGMAGSLVVMIWVIHPFIGLTYTVRSFMIVIVAGLGNLPGVFATGLGLGALEQIAGFVLGAEFQSAFVFSLLVVILIVRNAWLRRRREYLS</sequence>
<evidence type="ECO:0000256" key="7">
    <source>
        <dbReference type="ARBA" id="ARBA00023136"/>
    </source>
</evidence>
<dbReference type="InterPro" id="IPR052157">
    <property type="entry name" value="BCAA_transport_permease"/>
</dbReference>
<dbReference type="InterPro" id="IPR001851">
    <property type="entry name" value="ABC_transp_permease"/>
</dbReference>
<dbReference type="Pfam" id="PF02653">
    <property type="entry name" value="BPD_transp_2"/>
    <property type="match status" value="1"/>
</dbReference>
<keyword evidence="6 9" id="KW-1133">Transmembrane helix</keyword>
<feature type="transmembrane region" description="Helical" evidence="9">
    <location>
        <begin position="102"/>
        <end position="120"/>
    </location>
</feature>
<dbReference type="EMBL" id="CP017415">
    <property type="protein sequence ID" value="AOU96792.1"/>
    <property type="molecule type" value="Genomic_DNA"/>
</dbReference>
<dbReference type="RefSeq" id="WP_070077185.1">
    <property type="nucleotide sequence ID" value="NZ_CP017415.1"/>
</dbReference>
<evidence type="ECO:0000313" key="11">
    <source>
        <dbReference type="Proteomes" id="UP000095401"/>
    </source>
</evidence>
<feature type="transmembrane region" description="Helical" evidence="9">
    <location>
        <begin position="13"/>
        <end position="38"/>
    </location>
</feature>
<dbReference type="GO" id="GO:0006865">
    <property type="term" value="P:amino acid transport"/>
    <property type="evidence" value="ECO:0007669"/>
    <property type="project" value="UniProtKB-KW"/>
</dbReference>
<evidence type="ECO:0000256" key="5">
    <source>
        <dbReference type="ARBA" id="ARBA00022970"/>
    </source>
</evidence>
<dbReference type="GO" id="GO:0022857">
    <property type="term" value="F:transmembrane transporter activity"/>
    <property type="evidence" value="ECO:0007669"/>
    <property type="project" value="InterPro"/>
</dbReference>
<organism evidence="10 11">
    <name type="scientific">Acidihalobacter yilgarnensis</name>
    <dbReference type="NCBI Taxonomy" id="2819280"/>
    <lineage>
        <taxon>Bacteria</taxon>
        <taxon>Pseudomonadati</taxon>
        <taxon>Pseudomonadota</taxon>
        <taxon>Gammaproteobacteria</taxon>
        <taxon>Chromatiales</taxon>
        <taxon>Ectothiorhodospiraceae</taxon>
        <taxon>Acidihalobacter</taxon>
    </lineage>
</organism>
<evidence type="ECO:0000256" key="6">
    <source>
        <dbReference type="ARBA" id="ARBA00022989"/>
    </source>
</evidence>
<feature type="transmembrane region" description="Helical" evidence="9">
    <location>
        <begin position="152"/>
        <end position="171"/>
    </location>
</feature>
<keyword evidence="4 9" id="KW-0812">Transmembrane</keyword>
<comment type="subcellular location">
    <subcellularLocation>
        <location evidence="1">Cell inner membrane</location>
        <topology evidence="1">Multi-pass membrane protein</topology>
    </subcellularLocation>
</comment>
<evidence type="ECO:0000313" key="10">
    <source>
        <dbReference type="EMBL" id="AOU96792.1"/>
    </source>
</evidence>
<proteinExistence type="inferred from homology"/>
<keyword evidence="7 9" id="KW-0472">Membrane</keyword>
<evidence type="ECO:0000256" key="8">
    <source>
        <dbReference type="ARBA" id="ARBA00037998"/>
    </source>
</evidence>
<evidence type="ECO:0000256" key="3">
    <source>
        <dbReference type="ARBA" id="ARBA00022475"/>
    </source>
</evidence>
<name>A0A1D8IK05_9GAMM</name>
<dbReference type="GO" id="GO:0005886">
    <property type="term" value="C:plasma membrane"/>
    <property type="evidence" value="ECO:0007669"/>
    <property type="project" value="UniProtKB-SubCell"/>
</dbReference>
<dbReference type="KEGG" id="aprs:BI364_01105"/>
<reference evidence="11" key="1">
    <citation type="submission" date="2016-09" db="EMBL/GenBank/DDBJ databases">
        <title>Acidihalobacter prosperus F5.</title>
        <authorList>
            <person name="Khaleque H.N."/>
            <person name="Ramsay J.P."/>
            <person name="Kaksonen A.H."/>
            <person name="Boxall N.J."/>
            <person name="Watkin E.L.J."/>
        </authorList>
    </citation>
    <scope>NUCLEOTIDE SEQUENCE [LARGE SCALE GENOMIC DNA]</scope>
    <source>
        <strain evidence="11">F5</strain>
    </source>
</reference>
<keyword evidence="5" id="KW-0029">Amino-acid transport</keyword>
<keyword evidence="11" id="KW-1185">Reference proteome</keyword>
<feature type="transmembrane region" description="Helical" evidence="9">
    <location>
        <begin position="73"/>
        <end position="90"/>
    </location>
</feature>
<accession>A0A1D8IK05</accession>
<gene>
    <name evidence="10" type="ORF">BI364_01105</name>
</gene>
<dbReference type="AlphaFoldDB" id="A0A1D8IK05"/>
<dbReference type="Proteomes" id="UP000095401">
    <property type="component" value="Chromosome"/>
</dbReference>
<feature type="transmembrane region" description="Helical" evidence="9">
    <location>
        <begin position="236"/>
        <end position="260"/>
    </location>
</feature>